<dbReference type="AlphaFoldDB" id="A0A4U5LY20"/>
<reference evidence="3 4" key="2">
    <citation type="journal article" date="2019" name="G3 (Bethesda)">
        <title>Hybrid Assembly of the Genome of the Entomopathogenic Nematode Steinernema carpocapsae Identifies the X-Chromosome.</title>
        <authorList>
            <person name="Serra L."/>
            <person name="Macchietto M."/>
            <person name="Macias-Munoz A."/>
            <person name="McGill C.J."/>
            <person name="Rodriguez I.M."/>
            <person name="Rodriguez B."/>
            <person name="Murad R."/>
            <person name="Mortazavi A."/>
        </authorList>
    </citation>
    <scope>NUCLEOTIDE SEQUENCE [LARGE SCALE GENOMIC DNA]</scope>
    <source>
        <strain evidence="3 4">ALL</strain>
    </source>
</reference>
<reference evidence="3 4" key="1">
    <citation type="journal article" date="2015" name="Genome Biol.">
        <title>Comparative genomics of Steinernema reveals deeply conserved gene regulatory networks.</title>
        <authorList>
            <person name="Dillman A.R."/>
            <person name="Macchietto M."/>
            <person name="Porter C.F."/>
            <person name="Rogers A."/>
            <person name="Williams B."/>
            <person name="Antoshechkin I."/>
            <person name="Lee M.M."/>
            <person name="Goodwin Z."/>
            <person name="Lu X."/>
            <person name="Lewis E.E."/>
            <person name="Goodrich-Blair H."/>
            <person name="Stock S.P."/>
            <person name="Adams B.J."/>
            <person name="Sternberg P.W."/>
            <person name="Mortazavi A."/>
        </authorList>
    </citation>
    <scope>NUCLEOTIDE SEQUENCE [LARGE SCALE GENOMIC DNA]</scope>
    <source>
        <strain evidence="3 4">ALL</strain>
    </source>
</reference>
<evidence type="ECO:0000313" key="3">
    <source>
        <dbReference type="EMBL" id="TKR61140.1"/>
    </source>
</evidence>
<evidence type="ECO:0000256" key="1">
    <source>
        <dbReference type="SAM" id="MobiDB-lite"/>
    </source>
</evidence>
<name>A0A4U5LY20_STECR</name>
<sequence length="125" mass="12869">MFRGIVLFAFFTMTISVFPTGRDNGNDPKDAGLHDNGKHNGQKDRSGEVSAAPSNGSSPIPSDFSSPAPIYSASASLSPIDATTEDPSYNIPSVVSSPNPSISEAVSDASFIYAETSSAAPSIVA</sequence>
<keyword evidence="2" id="KW-0732">Signal</keyword>
<organism evidence="3 4">
    <name type="scientific">Steinernema carpocapsae</name>
    <name type="common">Entomopathogenic nematode</name>
    <dbReference type="NCBI Taxonomy" id="34508"/>
    <lineage>
        <taxon>Eukaryota</taxon>
        <taxon>Metazoa</taxon>
        <taxon>Ecdysozoa</taxon>
        <taxon>Nematoda</taxon>
        <taxon>Chromadorea</taxon>
        <taxon>Rhabditida</taxon>
        <taxon>Tylenchina</taxon>
        <taxon>Panagrolaimomorpha</taxon>
        <taxon>Strongyloidoidea</taxon>
        <taxon>Steinernematidae</taxon>
        <taxon>Steinernema</taxon>
    </lineage>
</organism>
<evidence type="ECO:0000313" key="4">
    <source>
        <dbReference type="Proteomes" id="UP000298663"/>
    </source>
</evidence>
<accession>A0A4U5LY20</accession>
<feature type="compositionally biased region" description="Basic and acidic residues" evidence="1">
    <location>
        <begin position="24"/>
        <end position="47"/>
    </location>
</feature>
<gene>
    <name evidence="3" type="ORF">L596_028292</name>
</gene>
<dbReference type="Proteomes" id="UP000298663">
    <property type="component" value="Unassembled WGS sequence"/>
</dbReference>
<feature type="signal peptide" evidence="2">
    <location>
        <begin position="1"/>
        <end position="16"/>
    </location>
</feature>
<comment type="caution">
    <text evidence="3">The sequence shown here is derived from an EMBL/GenBank/DDBJ whole genome shotgun (WGS) entry which is preliminary data.</text>
</comment>
<feature type="chain" id="PRO_5020353334" evidence="2">
    <location>
        <begin position="17"/>
        <end position="125"/>
    </location>
</feature>
<dbReference type="EMBL" id="AZBU02000011">
    <property type="protein sequence ID" value="TKR61140.1"/>
    <property type="molecule type" value="Genomic_DNA"/>
</dbReference>
<feature type="region of interest" description="Disordered" evidence="1">
    <location>
        <begin position="19"/>
        <end position="67"/>
    </location>
</feature>
<keyword evidence="4" id="KW-1185">Reference proteome</keyword>
<feature type="compositionally biased region" description="Polar residues" evidence="1">
    <location>
        <begin position="52"/>
        <end position="64"/>
    </location>
</feature>
<evidence type="ECO:0000256" key="2">
    <source>
        <dbReference type="SAM" id="SignalP"/>
    </source>
</evidence>
<protein>
    <submittedName>
        <fullName evidence="3">Uncharacterized protein</fullName>
    </submittedName>
</protein>
<proteinExistence type="predicted"/>